<evidence type="ECO:0000313" key="7">
    <source>
        <dbReference type="Proteomes" id="UP000272400"/>
    </source>
</evidence>
<dbReference type="RefSeq" id="WP_281280927.1">
    <property type="nucleotide sequence ID" value="NZ_RJKE01000001.1"/>
</dbReference>
<dbReference type="Pfam" id="PF03965">
    <property type="entry name" value="Penicillinase_R"/>
    <property type="match status" value="1"/>
</dbReference>
<feature type="region of interest" description="Disordered" evidence="5">
    <location>
        <begin position="1"/>
        <end position="20"/>
    </location>
</feature>
<protein>
    <submittedName>
        <fullName evidence="6">Putative transcriptional regulator</fullName>
    </submittedName>
</protein>
<sequence>MSSLSSPGPDQGSGRRPSGQLERQIMTMLTEADRGLTPREVRDRLPELAYSTVVTILTRLHEKGVVARRRDGRAYRYVATSDTAGLVAGRMNRLLSDESDHASVLRRFVGSLDRQDEQLLRDLLRESED</sequence>
<keyword evidence="4" id="KW-0804">Transcription</keyword>
<organism evidence="6 7">
    <name type="scientific">Actinocorallia herbida</name>
    <dbReference type="NCBI Taxonomy" id="58109"/>
    <lineage>
        <taxon>Bacteria</taxon>
        <taxon>Bacillati</taxon>
        <taxon>Actinomycetota</taxon>
        <taxon>Actinomycetes</taxon>
        <taxon>Streptosporangiales</taxon>
        <taxon>Thermomonosporaceae</taxon>
        <taxon>Actinocorallia</taxon>
    </lineage>
</organism>
<comment type="similarity">
    <text evidence="1">Belongs to the BlaI transcriptional regulatory family.</text>
</comment>
<dbReference type="InterPro" id="IPR036388">
    <property type="entry name" value="WH-like_DNA-bd_sf"/>
</dbReference>
<evidence type="ECO:0000256" key="3">
    <source>
        <dbReference type="ARBA" id="ARBA00023125"/>
    </source>
</evidence>
<dbReference type="GO" id="GO:0045892">
    <property type="term" value="P:negative regulation of DNA-templated transcription"/>
    <property type="evidence" value="ECO:0007669"/>
    <property type="project" value="InterPro"/>
</dbReference>
<evidence type="ECO:0000256" key="5">
    <source>
        <dbReference type="SAM" id="MobiDB-lite"/>
    </source>
</evidence>
<gene>
    <name evidence="6" type="ORF">EDD29_4793</name>
</gene>
<evidence type="ECO:0000313" key="6">
    <source>
        <dbReference type="EMBL" id="ROO87199.1"/>
    </source>
</evidence>
<reference evidence="6 7" key="1">
    <citation type="submission" date="2018-11" db="EMBL/GenBank/DDBJ databases">
        <title>Sequencing the genomes of 1000 actinobacteria strains.</title>
        <authorList>
            <person name="Klenk H.-P."/>
        </authorList>
    </citation>
    <scope>NUCLEOTIDE SEQUENCE [LARGE SCALE GENOMIC DNA]</scope>
    <source>
        <strain evidence="6 7">DSM 44254</strain>
    </source>
</reference>
<evidence type="ECO:0000256" key="4">
    <source>
        <dbReference type="ARBA" id="ARBA00023163"/>
    </source>
</evidence>
<evidence type="ECO:0000256" key="2">
    <source>
        <dbReference type="ARBA" id="ARBA00023015"/>
    </source>
</evidence>
<keyword evidence="7" id="KW-1185">Reference proteome</keyword>
<dbReference type="EMBL" id="RJKE01000001">
    <property type="protein sequence ID" value="ROO87199.1"/>
    <property type="molecule type" value="Genomic_DNA"/>
</dbReference>
<proteinExistence type="inferred from homology"/>
<keyword evidence="3" id="KW-0238">DNA-binding</keyword>
<dbReference type="InterPro" id="IPR005650">
    <property type="entry name" value="BlaI_family"/>
</dbReference>
<comment type="caution">
    <text evidence="6">The sequence shown here is derived from an EMBL/GenBank/DDBJ whole genome shotgun (WGS) entry which is preliminary data.</text>
</comment>
<dbReference type="GO" id="GO:0003677">
    <property type="term" value="F:DNA binding"/>
    <property type="evidence" value="ECO:0007669"/>
    <property type="project" value="UniProtKB-KW"/>
</dbReference>
<dbReference type="Proteomes" id="UP000272400">
    <property type="component" value="Unassembled WGS sequence"/>
</dbReference>
<dbReference type="Gene3D" id="1.10.10.10">
    <property type="entry name" value="Winged helix-like DNA-binding domain superfamily/Winged helix DNA-binding domain"/>
    <property type="match status" value="1"/>
</dbReference>
<accession>A0A3N1D102</accession>
<evidence type="ECO:0000256" key="1">
    <source>
        <dbReference type="ARBA" id="ARBA00011046"/>
    </source>
</evidence>
<keyword evidence="2" id="KW-0805">Transcription regulation</keyword>
<dbReference type="AlphaFoldDB" id="A0A3N1D102"/>
<name>A0A3N1D102_9ACTN</name>
<dbReference type="SUPFAM" id="SSF46785">
    <property type="entry name" value="Winged helix' DNA-binding domain"/>
    <property type="match status" value="1"/>
</dbReference>
<dbReference type="InterPro" id="IPR036390">
    <property type="entry name" value="WH_DNA-bd_sf"/>
</dbReference>